<feature type="binding site" evidence="8">
    <location>
        <position position="116"/>
    </location>
    <ligand>
        <name>Mg(2+)</name>
        <dbReference type="ChEBI" id="CHEBI:18420"/>
    </ligand>
</feature>
<dbReference type="Gene3D" id="1.10.1520.10">
    <property type="entry name" value="Ribonuclease III domain"/>
    <property type="match status" value="1"/>
</dbReference>
<evidence type="ECO:0000313" key="11">
    <source>
        <dbReference type="EMBL" id="MDK2124237.1"/>
    </source>
</evidence>
<comment type="subcellular location">
    <subcellularLocation>
        <location evidence="8">Cytoplasm</location>
    </subcellularLocation>
</comment>
<comment type="subunit">
    <text evidence="8">Homodimer.</text>
</comment>
<dbReference type="InterPro" id="IPR014720">
    <property type="entry name" value="dsRBD_dom"/>
</dbReference>
<keyword evidence="8" id="KW-0698">rRNA processing</keyword>
<evidence type="ECO:0000256" key="2">
    <source>
        <dbReference type="ARBA" id="ARBA00010183"/>
    </source>
</evidence>
<evidence type="ECO:0000259" key="10">
    <source>
        <dbReference type="PROSITE" id="PS50142"/>
    </source>
</evidence>
<dbReference type="SUPFAM" id="SSF69065">
    <property type="entry name" value="RNase III domain-like"/>
    <property type="match status" value="1"/>
</dbReference>
<dbReference type="EC" id="3.1.26.3" evidence="8"/>
<dbReference type="InterPro" id="IPR000999">
    <property type="entry name" value="RNase_III_dom"/>
</dbReference>
<dbReference type="CDD" id="cd00593">
    <property type="entry name" value="RIBOc"/>
    <property type="match status" value="1"/>
</dbReference>
<evidence type="ECO:0000256" key="1">
    <source>
        <dbReference type="ARBA" id="ARBA00000109"/>
    </source>
</evidence>
<dbReference type="PROSITE" id="PS50142">
    <property type="entry name" value="RNASE_3_2"/>
    <property type="match status" value="1"/>
</dbReference>
<keyword evidence="8" id="KW-0963">Cytoplasm</keyword>
<name>A0ABT7DW02_9NEIS</name>
<dbReference type="SMART" id="SM00358">
    <property type="entry name" value="DSRM"/>
    <property type="match status" value="1"/>
</dbReference>
<dbReference type="EMBL" id="JARRAF010000008">
    <property type="protein sequence ID" value="MDK2124237.1"/>
    <property type="molecule type" value="Genomic_DNA"/>
</dbReference>
<dbReference type="Gene3D" id="3.30.160.20">
    <property type="match status" value="1"/>
</dbReference>
<keyword evidence="12" id="KW-1185">Reference proteome</keyword>
<keyword evidence="8" id="KW-0460">Magnesium</keyword>
<sequence length="228" mass="25312">MNLDISRLLQLLGHQFSTPSLLQQALTHRSFGQPHNERLEFLGDAILSAVSARLLFDAFPRMSEGELSRLRASLVKKESLAELASELGLGSLMWMGEGEVKSGGQKRPSILADALEAIFAAVYLDAGYEAAYQVISRVLRPKIEQLDPETHGKDPKTRLQEWLQAHRHPLPEYLILHQKGDAHDQQFEVECRLPGLSIVSRGHGPSRRAAEQVAAEVALSSLPRSPKR</sequence>
<organism evidence="11 12">
    <name type="scientific">Parachitinimonas caeni</name>
    <dbReference type="NCBI Taxonomy" id="3031301"/>
    <lineage>
        <taxon>Bacteria</taxon>
        <taxon>Pseudomonadati</taxon>
        <taxon>Pseudomonadota</taxon>
        <taxon>Betaproteobacteria</taxon>
        <taxon>Neisseriales</taxon>
        <taxon>Chitinibacteraceae</taxon>
        <taxon>Parachitinimonas</taxon>
    </lineage>
</organism>
<evidence type="ECO:0000313" key="12">
    <source>
        <dbReference type="Proteomes" id="UP001172778"/>
    </source>
</evidence>
<comment type="function">
    <text evidence="8">Digests double-stranded RNA. Involved in the processing of primary rRNA transcript to yield the immediate precursors to the large and small rRNAs (23S and 16S). Processes some mRNAs, and tRNAs when they are encoded in the rRNA operon. Processes pre-crRNA and tracrRNA of type II CRISPR loci if present in the organism.</text>
</comment>
<comment type="similarity">
    <text evidence="2">Belongs to the ribonuclease III family.</text>
</comment>
<evidence type="ECO:0000256" key="4">
    <source>
        <dbReference type="ARBA" id="ARBA00022722"/>
    </source>
</evidence>
<keyword evidence="5 8" id="KW-0255">Endonuclease</keyword>
<keyword evidence="8" id="KW-0819">tRNA processing</keyword>
<feature type="binding site" evidence="8">
    <location>
        <position position="40"/>
    </location>
    <ligand>
        <name>Mg(2+)</name>
        <dbReference type="ChEBI" id="CHEBI:18420"/>
    </ligand>
</feature>
<dbReference type="PROSITE" id="PS00517">
    <property type="entry name" value="RNASE_3_1"/>
    <property type="match status" value="1"/>
</dbReference>
<accession>A0ABT7DW02</accession>
<evidence type="ECO:0000256" key="5">
    <source>
        <dbReference type="ARBA" id="ARBA00022759"/>
    </source>
</evidence>
<feature type="domain" description="DRBM" evidence="9">
    <location>
        <begin position="154"/>
        <end position="224"/>
    </location>
</feature>
<keyword evidence="7 8" id="KW-0694">RNA-binding</keyword>
<comment type="caution">
    <text evidence="11">The sequence shown here is derived from an EMBL/GenBank/DDBJ whole genome shotgun (WGS) entry which is preliminary data.</text>
</comment>
<keyword evidence="8" id="KW-0699">rRNA-binding</keyword>
<feature type="active site" evidence="8">
    <location>
        <position position="44"/>
    </location>
</feature>
<keyword evidence="6 8" id="KW-0378">Hydrolase</keyword>
<keyword evidence="8" id="KW-0479">Metal-binding</keyword>
<dbReference type="GO" id="GO:0004525">
    <property type="term" value="F:ribonuclease III activity"/>
    <property type="evidence" value="ECO:0007669"/>
    <property type="project" value="UniProtKB-EC"/>
</dbReference>
<keyword evidence="4 8" id="KW-0540">Nuclease</keyword>
<evidence type="ECO:0000256" key="8">
    <source>
        <dbReference type="HAMAP-Rule" id="MF_00104"/>
    </source>
</evidence>
<dbReference type="SUPFAM" id="SSF54768">
    <property type="entry name" value="dsRNA-binding domain-like"/>
    <property type="match status" value="1"/>
</dbReference>
<dbReference type="Pfam" id="PF00035">
    <property type="entry name" value="dsrm"/>
    <property type="match status" value="1"/>
</dbReference>
<dbReference type="InterPro" id="IPR036389">
    <property type="entry name" value="RNase_III_sf"/>
</dbReference>
<dbReference type="InterPro" id="IPR011907">
    <property type="entry name" value="RNase_III"/>
</dbReference>
<dbReference type="RefSeq" id="WP_284100546.1">
    <property type="nucleotide sequence ID" value="NZ_JARRAF010000008.1"/>
</dbReference>
<dbReference type="NCBIfam" id="TIGR02191">
    <property type="entry name" value="RNaseIII"/>
    <property type="match status" value="1"/>
</dbReference>
<protein>
    <recommendedName>
        <fullName evidence="8">Ribonuclease 3</fullName>
        <ecNumber evidence="8">3.1.26.3</ecNumber>
    </recommendedName>
    <alternativeName>
        <fullName evidence="8">Ribonuclease III</fullName>
        <shortName evidence="8">RNase III</shortName>
    </alternativeName>
</protein>
<proteinExistence type="inferred from homology"/>
<feature type="active site" evidence="8">
    <location>
        <position position="116"/>
    </location>
</feature>
<dbReference type="Pfam" id="PF14622">
    <property type="entry name" value="Ribonucleas_3_3"/>
    <property type="match status" value="1"/>
</dbReference>
<dbReference type="Proteomes" id="UP001172778">
    <property type="component" value="Unassembled WGS sequence"/>
</dbReference>
<dbReference type="PANTHER" id="PTHR11207">
    <property type="entry name" value="RIBONUCLEASE III"/>
    <property type="match status" value="1"/>
</dbReference>
<feature type="binding site" evidence="8">
    <location>
        <position position="113"/>
    </location>
    <ligand>
        <name>Mg(2+)</name>
        <dbReference type="ChEBI" id="CHEBI:18420"/>
    </ligand>
</feature>
<comment type="catalytic activity">
    <reaction evidence="1 8">
        <text>Endonucleolytic cleavage to 5'-phosphomonoester.</text>
        <dbReference type="EC" id="3.1.26.3"/>
    </reaction>
</comment>
<evidence type="ECO:0000256" key="6">
    <source>
        <dbReference type="ARBA" id="ARBA00022801"/>
    </source>
</evidence>
<evidence type="ECO:0000256" key="3">
    <source>
        <dbReference type="ARBA" id="ARBA00022664"/>
    </source>
</evidence>
<dbReference type="PANTHER" id="PTHR11207:SF0">
    <property type="entry name" value="RIBONUCLEASE 3"/>
    <property type="match status" value="1"/>
</dbReference>
<gene>
    <name evidence="8 11" type="primary">rnc</name>
    <name evidence="11" type="ORF">PZA18_09270</name>
</gene>
<evidence type="ECO:0000259" key="9">
    <source>
        <dbReference type="PROSITE" id="PS50137"/>
    </source>
</evidence>
<dbReference type="HAMAP" id="MF_00104">
    <property type="entry name" value="RNase_III"/>
    <property type="match status" value="1"/>
</dbReference>
<evidence type="ECO:0000256" key="7">
    <source>
        <dbReference type="ARBA" id="ARBA00022884"/>
    </source>
</evidence>
<dbReference type="SMART" id="SM00535">
    <property type="entry name" value="RIBOc"/>
    <property type="match status" value="1"/>
</dbReference>
<reference evidence="11" key="1">
    <citation type="submission" date="2023-03" db="EMBL/GenBank/DDBJ databases">
        <title>Chitinimonas shenzhenensis gen. nov., sp. nov., a novel member of family Burkholderiaceae isolated from activated sludge collected in Shen Zhen, China.</title>
        <authorList>
            <person name="Wang X."/>
        </authorList>
    </citation>
    <scope>NUCLEOTIDE SEQUENCE</scope>
    <source>
        <strain evidence="11">DQS-5</strain>
    </source>
</reference>
<dbReference type="PROSITE" id="PS50137">
    <property type="entry name" value="DS_RBD"/>
    <property type="match status" value="1"/>
</dbReference>
<keyword evidence="3 8" id="KW-0507">mRNA processing</keyword>
<dbReference type="CDD" id="cd10845">
    <property type="entry name" value="DSRM_RNAse_III_family"/>
    <property type="match status" value="1"/>
</dbReference>
<comment type="cofactor">
    <cofactor evidence="8">
        <name>Mg(2+)</name>
        <dbReference type="ChEBI" id="CHEBI:18420"/>
    </cofactor>
</comment>
<feature type="domain" description="RNase III" evidence="10">
    <location>
        <begin position="5"/>
        <end position="127"/>
    </location>
</feature>